<name>A0A9D7JZ80_9PROT</name>
<comment type="caution">
    <text evidence="2">The sequence shown here is derived from an EMBL/GenBank/DDBJ whole genome shotgun (WGS) entry which is preliminary data.</text>
</comment>
<evidence type="ECO:0000313" key="3">
    <source>
        <dbReference type="Proteomes" id="UP000886689"/>
    </source>
</evidence>
<dbReference type="AlphaFoldDB" id="A0A9D7JZ80"/>
<feature type="domain" description="PilZ" evidence="1">
    <location>
        <begin position="15"/>
        <end position="104"/>
    </location>
</feature>
<reference evidence="2" key="1">
    <citation type="submission" date="2020-10" db="EMBL/GenBank/DDBJ databases">
        <title>Connecting structure to function with the recovery of over 1000 high-quality activated sludge metagenome-assembled genomes encoding full-length rRNA genes using long-read sequencing.</title>
        <authorList>
            <person name="Singleton C.M."/>
            <person name="Petriglieri F."/>
            <person name="Kristensen J.M."/>
            <person name="Kirkegaard R.H."/>
            <person name="Michaelsen T.Y."/>
            <person name="Andersen M.H."/>
            <person name="Karst S.M."/>
            <person name="Dueholm M.S."/>
            <person name="Nielsen P.H."/>
            <person name="Albertsen M."/>
        </authorList>
    </citation>
    <scope>NUCLEOTIDE SEQUENCE</scope>
    <source>
        <strain evidence="2">Hirt_18-Q3-R61-65_BATAC.395</strain>
    </source>
</reference>
<dbReference type="EMBL" id="JADJUC010000003">
    <property type="protein sequence ID" value="MBK8523474.1"/>
    <property type="molecule type" value="Genomic_DNA"/>
</dbReference>
<protein>
    <submittedName>
        <fullName evidence="2">PilZ domain-containing protein</fullName>
    </submittedName>
</protein>
<dbReference type="Gene3D" id="2.40.10.220">
    <property type="entry name" value="predicted glycosyltransferase like domains"/>
    <property type="match status" value="1"/>
</dbReference>
<evidence type="ECO:0000259" key="1">
    <source>
        <dbReference type="Pfam" id="PF07238"/>
    </source>
</evidence>
<dbReference type="InterPro" id="IPR009875">
    <property type="entry name" value="PilZ_domain"/>
</dbReference>
<organism evidence="2 3">
    <name type="scientific">Candidatus Proximibacter danicus</name>
    <dbReference type="NCBI Taxonomy" id="2954365"/>
    <lineage>
        <taxon>Bacteria</taxon>
        <taxon>Pseudomonadati</taxon>
        <taxon>Pseudomonadota</taxon>
        <taxon>Betaproteobacteria</taxon>
        <taxon>Candidatus Proximibacter</taxon>
    </lineage>
</organism>
<accession>A0A9D7JZ80</accession>
<proteinExistence type="predicted"/>
<sequence length="198" mass="21208">MQAESSSDIPALARDRRRHQRIQFDMPQPIRIGHAGKRAIGGLENLSLGGLMCRSILPLAVGDTVTCEFRVFESPQIELLGSVTSRVGEGLYGVRFQAGPMSQHLIEDSINAAIGAGKATILSIHNLPGGKVMRVVGGLTAASRNEFMHGVERVGVSEIDLSEVTKIDEAGVSMCAQAVSRFGVRAERRSPCVQAAWS</sequence>
<gene>
    <name evidence="2" type="ORF">IPL58_04695</name>
</gene>
<dbReference type="GO" id="GO:0035438">
    <property type="term" value="F:cyclic-di-GMP binding"/>
    <property type="evidence" value="ECO:0007669"/>
    <property type="project" value="InterPro"/>
</dbReference>
<evidence type="ECO:0000313" key="2">
    <source>
        <dbReference type="EMBL" id="MBK8523474.1"/>
    </source>
</evidence>
<dbReference type="Proteomes" id="UP000886689">
    <property type="component" value="Unassembled WGS sequence"/>
</dbReference>
<dbReference type="Pfam" id="PF07238">
    <property type="entry name" value="PilZ"/>
    <property type="match status" value="1"/>
</dbReference>
<dbReference type="SUPFAM" id="SSF141371">
    <property type="entry name" value="PilZ domain-like"/>
    <property type="match status" value="1"/>
</dbReference>